<organism evidence="2 3">
    <name type="scientific">Neptuniibacter caesariensis</name>
    <dbReference type="NCBI Taxonomy" id="207954"/>
    <lineage>
        <taxon>Bacteria</taxon>
        <taxon>Pseudomonadati</taxon>
        <taxon>Pseudomonadota</taxon>
        <taxon>Gammaproteobacteria</taxon>
        <taxon>Oceanospirillales</taxon>
        <taxon>Oceanospirillaceae</taxon>
        <taxon>Neptuniibacter</taxon>
    </lineage>
</organism>
<dbReference type="EMBL" id="AAOW01000006">
    <property type="protein sequence ID" value="EAR61825.1"/>
    <property type="molecule type" value="Genomic_DNA"/>
</dbReference>
<evidence type="ECO:0000259" key="1">
    <source>
        <dbReference type="Pfam" id="PF00497"/>
    </source>
</evidence>
<dbReference type="OrthoDB" id="5763510at2"/>
<dbReference type="Pfam" id="PF00497">
    <property type="entry name" value="SBP_bac_3"/>
    <property type="match status" value="1"/>
</dbReference>
<dbReference type="RefSeq" id="WP_007022911.1">
    <property type="nucleotide sequence ID" value="NZ_CH724127.1"/>
</dbReference>
<dbReference type="Gene3D" id="3.40.190.10">
    <property type="entry name" value="Periplasmic binding protein-like II"/>
    <property type="match status" value="2"/>
</dbReference>
<evidence type="ECO:0000313" key="2">
    <source>
        <dbReference type="EMBL" id="EAR61825.1"/>
    </source>
</evidence>
<keyword evidence="3" id="KW-1185">Reference proteome</keyword>
<proteinExistence type="predicted"/>
<gene>
    <name evidence="2" type="ORF">MED92_04482</name>
</gene>
<dbReference type="SUPFAM" id="SSF53850">
    <property type="entry name" value="Periplasmic binding protein-like II"/>
    <property type="match status" value="1"/>
</dbReference>
<dbReference type="PANTHER" id="PTHR38834:SF3">
    <property type="entry name" value="SOLUTE-BINDING PROTEIN FAMILY 3_N-TERMINAL DOMAIN-CONTAINING PROTEIN"/>
    <property type="match status" value="1"/>
</dbReference>
<reference evidence="2 3" key="1">
    <citation type="submission" date="2006-02" db="EMBL/GenBank/DDBJ databases">
        <authorList>
            <person name="Pinhassi J."/>
            <person name="Pedros-Alio C."/>
            <person name="Ferriera S."/>
            <person name="Johnson J."/>
            <person name="Kravitz S."/>
            <person name="Halpern A."/>
            <person name="Remington K."/>
            <person name="Beeson K."/>
            <person name="Tran B."/>
            <person name="Rogers Y.-H."/>
            <person name="Friedman R."/>
            <person name="Venter J.C."/>
        </authorList>
    </citation>
    <scope>NUCLEOTIDE SEQUENCE [LARGE SCALE GENOMIC DNA]</scope>
    <source>
        <strain evidence="2 3">MED92</strain>
    </source>
</reference>
<feature type="domain" description="Solute-binding protein family 3/N-terminal" evidence="1">
    <location>
        <begin position="32"/>
        <end position="259"/>
    </location>
</feature>
<name>A0A7U8GT64_NEPCE</name>
<dbReference type="Proteomes" id="UP000002171">
    <property type="component" value="Unassembled WGS sequence"/>
</dbReference>
<dbReference type="AlphaFoldDB" id="A0A7U8GT64"/>
<protein>
    <submittedName>
        <fullName evidence="2">Probable amino acid ABC transporter, periplasmic amino acid-binding protein</fullName>
    </submittedName>
</protein>
<comment type="caution">
    <text evidence="2">The sequence shown here is derived from an EMBL/GenBank/DDBJ whole genome shotgun (WGS) entry which is preliminary data.</text>
</comment>
<evidence type="ECO:0000313" key="3">
    <source>
        <dbReference type="Proteomes" id="UP000002171"/>
    </source>
</evidence>
<accession>A0A7U8GT64</accession>
<dbReference type="PANTHER" id="PTHR38834">
    <property type="entry name" value="PERIPLASMIC SUBSTRATE BINDING PROTEIN FAMILY 3"/>
    <property type="match status" value="1"/>
</dbReference>
<dbReference type="InterPro" id="IPR001638">
    <property type="entry name" value="Solute-binding_3/MltF_N"/>
</dbReference>
<sequence length="261" mass="30154">MLSGSLKAGMLFVAVIYAALIHAEEVPDRILASTLHYPPYEYLEEGEAKGLAVEITREALMRVGVKEVEFQFFPWKRAVYVTEHGERDLLFNAGKNEPRKRWGYYVDSVLIQQSYVLFKRKADQFQVRPDFANVFDKDISVRAGYLYGSGPFRRALDEQRFHKIELADSTEQSVNQLLNDRVDMFVGDLLPVMFYIKQQGLEDQIDIVLFQGQRMEVLSWSTYLLFSKARVSPAFVENVRVAMEQMKADGSFTAIVQKYQY</sequence>